<dbReference type="PROSITE" id="PS51192">
    <property type="entry name" value="HELICASE_ATP_BIND_1"/>
    <property type="match status" value="1"/>
</dbReference>
<dbReference type="SMART" id="SM00490">
    <property type="entry name" value="HELICc"/>
    <property type="match status" value="1"/>
</dbReference>
<dbReference type="AlphaFoldDB" id="A0A4D7CSP6"/>
<protein>
    <submittedName>
        <fullName evidence="6">DEAD/DEAH box helicase</fullName>
    </submittedName>
</protein>
<sequence>MRWSIPERFIQRGRAYVDEGRVTKLSYDRQLEEWYAEVIGTKRYQVILDGTVKEQDCCNCPAWESRGYCKHTVAVELYLRDQGYNRVMSQNHSLQALEKSPNVSEKLISELNDQLTKVSQDVPPMQIEVLLESNGGMFDSPDNQTLMVSLRAGYRDGKMYMVRNISLFLLKYYQADFYETKQATYYLGEHAFDRASQKVLADLCSLVRHQEKLLDNHRGYSVPAKSLLLPKFMLKQWLRAEDDVRDLIECRVAGALGISSQWGQINPYATVISEDENETLTVEMLPTFDAFFPEEGYFCRGGLFSELNPQQLRIFTEFQHTLKKVPAFKLVFTNEQRQAFFDVIYPQLKQISDTHFDDQLALEWVDEPLKSVLTLQISGKQLVADVRFNYADYVFNYPENGTGDYQVIVQRDSLQEKRLVQQLENYGFKVKRDSLQRVFPKKEALYEFFTSELPVYRDHFDEVLVADDLQELFLEGMKYQPDITIDVESSWLDIKFDISGISEQEVDGILTSLLKGKNFHTLANGQMITLENEPYQRLADHLKKLASRPDFKLGHLQLPKYQSIVLAQQLADTNNVTLQPAFEQMIHDLREFETSELAVPSQFNGELRPYQLTGYRWMAMLQDYGFGGILADDMGLGKTIQTISYCLHIKETPSEPILIIAPASLVYNWKKEFERFAPSMKVAVINGDVASRQALLEQWSDFDVLLTSYGTYRQDEDKYRRHQCHTLFLDEAQMVKNTNTKTFQAIKRVKAQQRFALSGTPIENRVDEIWALFYLLMPGLLPSFKQFQSLSTEEIRHLIRPFILRRTKQEVLTELPDKVETTIYSELTPEQKVVYLAQLKEIQEQMSGMNTEQFRENRFSILSGITRLRQICCSPALFMPDYHGESGKLKQLEALVESALASGRRMLIFSQFTSMLSIIEARLAKMGQEVFYLRGSTSSAKRQEMVDAFNDGQHSIFLISLKAGGTGLNLTGADTVILYDLWWNPAVEEQATGRAHRMGQEKEVEVWRLVAEGTIEEKIVSLQAQKKSLFTDILGSSATQLTEEDIRQLLLE</sequence>
<dbReference type="Pfam" id="PF08455">
    <property type="entry name" value="SNF2_assoc"/>
    <property type="match status" value="1"/>
</dbReference>
<evidence type="ECO:0000259" key="3">
    <source>
        <dbReference type="PROSITE" id="PS50966"/>
    </source>
</evidence>
<keyword evidence="2" id="KW-0863">Zinc-finger</keyword>
<dbReference type="PROSITE" id="PS51194">
    <property type="entry name" value="HELICASE_CTER"/>
    <property type="match status" value="1"/>
</dbReference>
<feature type="domain" description="Helicase C-terminal" evidence="5">
    <location>
        <begin position="891"/>
        <end position="1047"/>
    </location>
</feature>
<feature type="domain" description="SWIM-type" evidence="3">
    <location>
        <begin position="44"/>
        <end position="80"/>
    </location>
</feature>
<gene>
    <name evidence="6" type="ORF">FA707_09830</name>
</gene>
<dbReference type="GO" id="GO:0004386">
    <property type="term" value="F:helicase activity"/>
    <property type="evidence" value="ECO:0007669"/>
    <property type="project" value="UniProtKB-KW"/>
</dbReference>
<dbReference type="Proteomes" id="UP000298615">
    <property type="component" value="Chromosome"/>
</dbReference>
<keyword evidence="7" id="KW-1185">Reference proteome</keyword>
<keyword evidence="6" id="KW-0067">ATP-binding</keyword>
<keyword evidence="6" id="KW-0347">Helicase</keyword>
<dbReference type="InterPro" id="IPR049730">
    <property type="entry name" value="SNF2/RAD54-like_C"/>
</dbReference>
<dbReference type="PANTHER" id="PTHR10799">
    <property type="entry name" value="SNF2/RAD54 HELICASE FAMILY"/>
    <property type="match status" value="1"/>
</dbReference>
<dbReference type="Pfam" id="PF00176">
    <property type="entry name" value="SNF2-rel_dom"/>
    <property type="match status" value="1"/>
</dbReference>
<dbReference type="PROSITE" id="PS50966">
    <property type="entry name" value="ZF_SWIM"/>
    <property type="match status" value="1"/>
</dbReference>
<name>A0A4D7CSP6_9ENTE</name>
<evidence type="ECO:0000256" key="1">
    <source>
        <dbReference type="ARBA" id="ARBA00022801"/>
    </source>
</evidence>
<dbReference type="InterPro" id="IPR038718">
    <property type="entry name" value="SNF2-like_sf"/>
</dbReference>
<evidence type="ECO:0000259" key="5">
    <source>
        <dbReference type="PROSITE" id="PS51194"/>
    </source>
</evidence>
<dbReference type="InterPro" id="IPR000330">
    <property type="entry name" value="SNF2_N"/>
</dbReference>
<keyword evidence="2" id="KW-0479">Metal-binding</keyword>
<dbReference type="SUPFAM" id="SSF52540">
    <property type="entry name" value="P-loop containing nucleoside triphosphate hydrolases"/>
    <property type="match status" value="2"/>
</dbReference>
<dbReference type="Gene3D" id="3.40.50.300">
    <property type="entry name" value="P-loop containing nucleotide triphosphate hydrolases"/>
    <property type="match status" value="1"/>
</dbReference>
<proteinExistence type="predicted"/>
<keyword evidence="1" id="KW-0378">Hydrolase</keyword>
<evidence type="ECO:0000313" key="6">
    <source>
        <dbReference type="EMBL" id="QCI87209.1"/>
    </source>
</evidence>
<dbReference type="InterPro" id="IPR027417">
    <property type="entry name" value="P-loop_NTPase"/>
</dbReference>
<dbReference type="RefSeq" id="WP_136954031.1">
    <property type="nucleotide sequence ID" value="NZ_CP039712.1"/>
</dbReference>
<dbReference type="FunFam" id="3.40.50.300:FF:000533">
    <property type="entry name" value="Helicase, Snf2 family"/>
    <property type="match status" value="1"/>
</dbReference>
<dbReference type="CDD" id="cd18793">
    <property type="entry name" value="SF2_C_SNF"/>
    <property type="match status" value="1"/>
</dbReference>
<dbReference type="GO" id="GO:0005524">
    <property type="term" value="F:ATP binding"/>
    <property type="evidence" value="ECO:0007669"/>
    <property type="project" value="InterPro"/>
</dbReference>
<dbReference type="Pfam" id="PF00271">
    <property type="entry name" value="Helicase_C"/>
    <property type="match status" value="1"/>
</dbReference>
<dbReference type="GO" id="GO:0008270">
    <property type="term" value="F:zinc ion binding"/>
    <property type="evidence" value="ECO:0007669"/>
    <property type="project" value="UniProtKB-KW"/>
</dbReference>
<evidence type="ECO:0000256" key="2">
    <source>
        <dbReference type="PROSITE-ProRule" id="PRU00325"/>
    </source>
</evidence>
<organism evidence="6 7">
    <name type="scientific">Vagococcus zengguangii</name>
    <dbReference type="NCBI Taxonomy" id="2571750"/>
    <lineage>
        <taxon>Bacteria</taxon>
        <taxon>Bacillati</taxon>
        <taxon>Bacillota</taxon>
        <taxon>Bacilli</taxon>
        <taxon>Lactobacillales</taxon>
        <taxon>Enterococcaceae</taxon>
        <taxon>Vagococcus</taxon>
    </lineage>
</organism>
<dbReference type="KEGG" id="vao:FA707_09830"/>
<reference evidence="6 7" key="1">
    <citation type="submission" date="2019-04" db="EMBL/GenBank/DDBJ databases">
        <title>Vagococcus sp. nov., isolated from faeces of yaks (Bos grunniens).</title>
        <authorList>
            <person name="Ge Y."/>
        </authorList>
    </citation>
    <scope>NUCLEOTIDE SEQUENCE [LARGE SCALE GENOMIC DNA]</scope>
    <source>
        <strain evidence="6 7">MN-17</strain>
    </source>
</reference>
<dbReference type="SMART" id="SM00487">
    <property type="entry name" value="DEXDc"/>
    <property type="match status" value="1"/>
</dbReference>
<dbReference type="InterPro" id="IPR001650">
    <property type="entry name" value="Helicase_C-like"/>
</dbReference>
<dbReference type="InterPro" id="IPR013663">
    <property type="entry name" value="Helicase_SWF/SNF/SWI_bac"/>
</dbReference>
<feature type="domain" description="Helicase ATP-binding" evidence="4">
    <location>
        <begin position="619"/>
        <end position="779"/>
    </location>
</feature>
<dbReference type="EMBL" id="CP039712">
    <property type="protein sequence ID" value="QCI87209.1"/>
    <property type="molecule type" value="Genomic_DNA"/>
</dbReference>
<keyword evidence="6" id="KW-0547">Nucleotide-binding</keyword>
<dbReference type="GO" id="GO:0016787">
    <property type="term" value="F:hydrolase activity"/>
    <property type="evidence" value="ECO:0007669"/>
    <property type="project" value="UniProtKB-KW"/>
</dbReference>
<evidence type="ECO:0000313" key="7">
    <source>
        <dbReference type="Proteomes" id="UP000298615"/>
    </source>
</evidence>
<accession>A0A4D7CSP6</accession>
<dbReference type="Pfam" id="PF04434">
    <property type="entry name" value="SWIM"/>
    <property type="match status" value="1"/>
</dbReference>
<dbReference type="InterPro" id="IPR007527">
    <property type="entry name" value="Znf_SWIM"/>
</dbReference>
<dbReference type="Gene3D" id="3.40.50.10810">
    <property type="entry name" value="Tandem AAA-ATPase domain"/>
    <property type="match status" value="1"/>
</dbReference>
<dbReference type="InterPro" id="IPR014001">
    <property type="entry name" value="Helicase_ATP-bd"/>
</dbReference>
<keyword evidence="2" id="KW-0862">Zinc</keyword>
<evidence type="ECO:0000259" key="4">
    <source>
        <dbReference type="PROSITE" id="PS51192"/>
    </source>
</evidence>
<dbReference type="CDD" id="cd18012">
    <property type="entry name" value="DEXQc_arch_SWI2_SNF2"/>
    <property type="match status" value="1"/>
</dbReference>